<proteinExistence type="predicted"/>
<organism evidence="2">
    <name type="scientific">Leucothrix mucor</name>
    <dbReference type="NCBI Taxonomy" id="45248"/>
    <lineage>
        <taxon>Bacteria</taxon>
        <taxon>Pseudomonadati</taxon>
        <taxon>Pseudomonadota</taxon>
        <taxon>Gammaproteobacteria</taxon>
        <taxon>Thiotrichales</taxon>
        <taxon>Thiotrichaceae</taxon>
        <taxon>Leucothrix</taxon>
    </lineage>
</organism>
<accession>A0A7V2WVA8</accession>
<protein>
    <submittedName>
        <fullName evidence="2">Uncharacterized protein</fullName>
    </submittedName>
</protein>
<feature type="transmembrane region" description="Helical" evidence="1">
    <location>
        <begin position="6"/>
        <end position="26"/>
    </location>
</feature>
<dbReference type="AlphaFoldDB" id="A0A7V2WVA8"/>
<reference evidence="2" key="1">
    <citation type="journal article" date="2020" name="mSystems">
        <title>Genome- and Community-Level Interaction Insights into Carbon Utilization and Element Cycling Functions of Hydrothermarchaeota in Hydrothermal Sediment.</title>
        <authorList>
            <person name="Zhou Z."/>
            <person name="Liu Y."/>
            <person name="Xu W."/>
            <person name="Pan J."/>
            <person name="Luo Z.H."/>
            <person name="Li M."/>
        </authorList>
    </citation>
    <scope>NUCLEOTIDE SEQUENCE [LARGE SCALE GENOMIC DNA]</scope>
    <source>
        <strain evidence="2">HyVt-493</strain>
    </source>
</reference>
<keyword evidence="1" id="KW-1133">Transmembrane helix</keyword>
<gene>
    <name evidence="2" type="ORF">ENJ51_06840</name>
</gene>
<dbReference type="EMBL" id="DRMS01000255">
    <property type="protein sequence ID" value="HFC92512.1"/>
    <property type="molecule type" value="Genomic_DNA"/>
</dbReference>
<feature type="transmembrane region" description="Helical" evidence="1">
    <location>
        <begin position="56"/>
        <end position="76"/>
    </location>
</feature>
<keyword evidence="1" id="KW-0472">Membrane</keyword>
<comment type="caution">
    <text evidence="2">The sequence shown here is derived from an EMBL/GenBank/DDBJ whole genome shotgun (WGS) entry which is preliminary data.</text>
</comment>
<evidence type="ECO:0000313" key="2">
    <source>
        <dbReference type="EMBL" id="HFC92512.1"/>
    </source>
</evidence>
<sequence>MENALTIVVVLGGLLFIYSFIKYAVIGFRYHPVTGLLALIPVMNIITLPTLMDGKIIRLIIFGVLGLLLAIAAWFLGADKSIYQHVSALRGQSVPLSSSNIATGNSEQNTMLSSATTVAVQSTGTSENNSPKGTVVASSSVQIAPKPIHLINLPKKPLYNLQFIDTSIQQLSTLQGHTVRIITRENSVVEGRLQKTSTSSIFIVKTGSENIAYEMLISNVKQIKVLIKRSQ</sequence>
<evidence type="ECO:0000256" key="1">
    <source>
        <dbReference type="SAM" id="Phobius"/>
    </source>
</evidence>
<feature type="transmembrane region" description="Helical" evidence="1">
    <location>
        <begin position="33"/>
        <end position="50"/>
    </location>
</feature>
<name>A0A7V2WVA8_LEUMU</name>
<keyword evidence="1" id="KW-0812">Transmembrane</keyword>
<dbReference type="Proteomes" id="UP000885750">
    <property type="component" value="Unassembled WGS sequence"/>
</dbReference>